<name>A0A444ZN26_ARAHY</name>
<dbReference type="InterPro" id="IPR036047">
    <property type="entry name" value="F-box-like_dom_sf"/>
</dbReference>
<dbReference type="Pfam" id="PF24758">
    <property type="entry name" value="LRR_At5g56370"/>
    <property type="match status" value="1"/>
</dbReference>
<reference evidence="2 3" key="1">
    <citation type="submission" date="2019-01" db="EMBL/GenBank/DDBJ databases">
        <title>Sequencing of cultivated peanut Arachis hypogaea provides insights into genome evolution and oil improvement.</title>
        <authorList>
            <person name="Chen X."/>
        </authorList>
    </citation>
    <scope>NUCLEOTIDE SEQUENCE [LARGE SCALE GENOMIC DNA]</scope>
    <source>
        <strain evidence="3">cv. Fuhuasheng</strain>
        <tissue evidence="2">Leaves</tissue>
    </source>
</reference>
<dbReference type="SMART" id="SM00579">
    <property type="entry name" value="FBD"/>
    <property type="match status" value="1"/>
</dbReference>
<dbReference type="Gene3D" id="1.20.1280.50">
    <property type="match status" value="1"/>
</dbReference>
<dbReference type="Proteomes" id="UP000289738">
    <property type="component" value="Chromosome B04"/>
</dbReference>
<proteinExistence type="predicted"/>
<dbReference type="SUPFAM" id="SSF52047">
    <property type="entry name" value="RNI-like"/>
    <property type="match status" value="1"/>
</dbReference>
<dbReference type="SUPFAM" id="SSF81383">
    <property type="entry name" value="F-box domain"/>
    <property type="match status" value="1"/>
</dbReference>
<dbReference type="InterPro" id="IPR032675">
    <property type="entry name" value="LRR_dom_sf"/>
</dbReference>
<dbReference type="PANTHER" id="PTHR31900">
    <property type="entry name" value="F-BOX/RNI SUPERFAMILY PROTEIN-RELATED"/>
    <property type="match status" value="1"/>
</dbReference>
<dbReference type="Gene3D" id="3.80.10.10">
    <property type="entry name" value="Ribonuclease Inhibitor"/>
    <property type="match status" value="1"/>
</dbReference>
<dbReference type="InterPro" id="IPR006566">
    <property type="entry name" value="FBD"/>
</dbReference>
<organism evidence="2 3">
    <name type="scientific">Arachis hypogaea</name>
    <name type="common">Peanut</name>
    <dbReference type="NCBI Taxonomy" id="3818"/>
    <lineage>
        <taxon>Eukaryota</taxon>
        <taxon>Viridiplantae</taxon>
        <taxon>Streptophyta</taxon>
        <taxon>Embryophyta</taxon>
        <taxon>Tracheophyta</taxon>
        <taxon>Spermatophyta</taxon>
        <taxon>Magnoliopsida</taxon>
        <taxon>eudicotyledons</taxon>
        <taxon>Gunneridae</taxon>
        <taxon>Pentapetalae</taxon>
        <taxon>rosids</taxon>
        <taxon>fabids</taxon>
        <taxon>Fabales</taxon>
        <taxon>Fabaceae</taxon>
        <taxon>Papilionoideae</taxon>
        <taxon>50 kb inversion clade</taxon>
        <taxon>dalbergioids sensu lato</taxon>
        <taxon>Dalbergieae</taxon>
        <taxon>Pterocarpus clade</taxon>
        <taxon>Arachis</taxon>
    </lineage>
</organism>
<dbReference type="Pfam" id="PF00646">
    <property type="entry name" value="F-box"/>
    <property type="match status" value="1"/>
</dbReference>
<dbReference type="AlphaFoldDB" id="A0A444ZN26"/>
<comment type="caution">
    <text evidence="2">The sequence shown here is derived from an EMBL/GenBank/DDBJ whole genome shotgun (WGS) entry which is preliminary data.</text>
</comment>
<keyword evidence="3" id="KW-1185">Reference proteome</keyword>
<protein>
    <recommendedName>
        <fullName evidence="1">FBD domain-containing protein</fullName>
    </recommendedName>
</protein>
<accession>A0A444ZN26</accession>
<dbReference type="InterPro" id="IPR001810">
    <property type="entry name" value="F-box_dom"/>
</dbReference>
<dbReference type="PANTHER" id="PTHR31900:SF34">
    <property type="entry name" value="EMB|CAB62440.1-RELATED"/>
    <property type="match status" value="1"/>
</dbReference>
<dbReference type="InterPro" id="IPR053781">
    <property type="entry name" value="F-box_AtFBL13-like"/>
</dbReference>
<gene>
    <name evidence="2" type="ORF">Ahy_B04g072415</name>
</gene>
<evidence type="ECO:0000259" key="1">
    <source>
        <dbReference type="SMART" id="SM00579"/>
    </source>
</evidence>
<sequence length="462" mass="51673">MTINQTRSLHIYKNPASKDVLSGQADTVVSFLVLQMAELSADPPPKRLHNLFPVAETAANATATDRISELPDALLIQILSLLPTKQSVVTGSLSKRWRPLWASVPILDFTDGIAGTVDRPERNEPKSRETSGFSEFVYSVLLLHEARPITRFRLRCSHWSCSQRDIATWLSQAARRGVEQLELSLSLSRYVALPRKLFNFETVVEMKLDGVFLNALAGFSVSLPSLKVLHVGDRVLFGCHDYVVKLLAGCPVLEKLVLESTYSDACGGPVCAQGMFDLNLNRLVKARIGFSWYKTCTKSMFLIFNSLSNVRCLSILSSTVECLKDSTASDIPVFNNLVQLEISFGNYSWDLLTNLLQHSQKLEVLTIYKESQKHANGHEPAWNLPLVVPECVLSHLKAFCLMEFQGLDCEMGFLRYVMQNARVLETMKISMASSLDPQTKLQIRSTLTALQLNIQSCQITFH</sequence>
<dbReference type="InterPro" id="IPR050232">
    <property type="entry name" value="FBL13/AtMIF1-like"/>
</dbReference>
<evidence type="ECO:0000313" key="3">
    <source>
        <dbReference type="Proteomes" id="UP000289738"/>
    </source>
</evidence>
<dbReference type="InterPro" id="IPR055411">
    <property type="entry name" value="LRR_FXL15/At3g58940/PEG3-like"/>
</dbReference>
<dbReference type="Pfam" id="PF08387">
    <property type="entry name" value="FBD"/>
    <property type="match status" value="1"/>
</dbReference>
<dbReference type="CDD" id="cd22160">
    <property type="entry name" value="F-box_AtFBL13-like"/>
    <property type="match status" value="1"/>
</dbReference>
<evidence type="ECO:0000313" key="2">
    <source>
        <dbReference type="EMBL" id="RYR15580.1"/>
    </source>
</evidence>
<dbReference type="OrthoDB" id="1900471at2759"/>
<dbReference type="EMBL" id="SDMP01000014">
    <property type="protein sequence ID" value="RYR15580.1"/>
    <property type="molecule type" value="Genomic_DNA"/>
</dbReference>
<dbReference type="STRING" id="3818.A0A444ZN26"/>
<feature type="domain" description="FBD" evidence="1">
    <location>
        <begin position="390"/>
        <end position="462"/>
    </location>
</feature>